<comment type="caution">
    <text evidence="3">The sequence shown here is derived from an EMBL/GenBank/DDBJ whole genome shotgun (WGS) entry which is preliminary data.</text>
</comment>
<evidence type="ECO:0000259" key="2">
    <source>
        <dbReference type="Pfam" id="PF10105"/>
    </source>
</evidence>
<dbReference type="Pfam" id="PF10105">
    <property type="entry name" value="DUF2344"/>
    <property type="match status" value="1"/>
</dbReference>
<dbReference type="NCBIfam" id="TIGR03936">
    <property type="entry name" value="sam_1_link_chp"/>
    <property type="match status" value="1"/>
</dbReference>
<dbReference type="EMBL" id="PYGE01000002">
    <property type="protein sequence ID" value="PSL06793.1"/>
    <property type="molecule type" value="Genomic_DNA"/>
</dbReference>
<gene>
    <name evidence="3" type="ORF">CLV30_102181</name>
</gene>
<dbReference type="AlphaFoldDB" id="A0A2P8EBF9"/>
<name>A0A2P8EBF9_9ACTN</name>
<sequence>MRFAKRGRMRFTSHRDFQRAFERALRRAHVPMAFSHGFTPHPKVSYLGASPTGAASEAEYLEVSVTQECDPEHIRSALDEALPDGFDVVDLVIAGPGALADRLQVSSWLLEMGGADVATVTDAVDGFLAAESVEVRRRTKNGTRTLDARAVLLHGDVTGDDPVAVTAVIRHESPTVRPDEIMAGLRLVAGFEPPAPPRVTRLAQGLWSNGAIDDPLAPDRVGGASAPGRRGE</sequence>
<dbReference type="Proteomes" id="UP000243528">
    <property type="component" value="Unassembled WGS sequence"/>
</dbReference>
<evidence type="ECO:0000313" key="4">
    <source>
        <dbReference type="Proteomes" id="UP000243528"/>
    </source>
</evidence>
<protein>
    <submittedName>
        <fullName evidence="3">Radical SAM-linked protein</fullName>
    </submittedName>
</protein>
<reference evidence="3 4" key="1">
    <citation type="submission" date="2018-03" db="EMBL/GenBank/DDBJ databases">
        <title>Genomic Encyclopedia of Archaeal and Bacterial Type Strains, Phase II (KMG-II): from individual species to whole genera.</title>
        <authorList>
            <person name="Goeker M."/>
        </authorList>
    </citation>
    <scope>NUCLEOTIDE SEQUENCE [LARGE SCALE GENOMIC DNA]</scope>
    <source>
        <strain evidence="3 4">DSM 45211</strain>
    </source>
</reference>
<feature type="region of interest" description="Disordered" evidence="1">
    <location>
        <begin position="213"/>
        <end position="232"/>
    </location>
</feature>
<organism evidence="3 4">
    <name type="scientific">Haloactinopolyspora alba</name>
    <dbReference type="NCBI Taxonomy" id="648780"/>
    <lineage>
        <taxon>Bacteria</taxon>
        <taxon>Bacillati</taxon>
        <taxon>Actinomycetota</taxon>
        <taxon>Actinomycetes</taxon>
        <taxon>Jiangellales</taxon>
        <taxon>Jiangellaceae</taxon>
        <taxon>Haloactinopolyspora</taxon>
    </lineage>
</organism>
<evidence type="ECO:0000313" key="3">
    <source>
        <dbReference type="EMBL" id="PSL06793.1"/>
    </source>
</evidence>
<dbReference type="InterPro" id="IPR018768">
    <property type="entry name" value="DUF2344"/>
</dbReference>
<feature type="domain" description="DUF2344" evidence="2">
    <location>
        <begin position="1"/>
        <end position="178"/>
    </location>
</feature>
<accession>A0A2P8EBF9</accession>
<keyword evidence="4" id="KW-1185">Reference proteome</keyword>
<proteinExistence type="predicted"/>
<evidence type="ECO:0000256" key="1">
    <source>
        <dbReference type="SAM" id="MobiDB-lite"/>
    </source>
</evidence>